<gene>
    <name evidence="1" type="ORF">ACFQGU_05020</name>
</gene>
<proteinExistence type="predicted"/>
<organism evidence="1 2">
    <name type="scientific">Longivirga aurantiaca</name>
    <dbReference type="NCBI Taxonomy" id="1837743"/>
    <lineage>
        <taxon>Bacteria</taxon>
        <taxon>Bacillati</taxon>
        <taxon>Actinomycetota</taxon>
        <taxon>Actinomycetes</taxon>
        <taxon>Sporichthyales</taxon>
        <taxon>Sporichthyaceae</taxon>
        <taxon>Longivirga</taxon>
    </lineage>
</organism>
<evidence type="ECO:0008006" key="3">
    <source>
        <dbReference type="Google" id="ProtNLM"/>
    </source>
</evidence>
<accession>A0ABW1SZ52</accession>
<dbReference type="InterPro" id="IPR011008">
    <property type="entry name" value="Dimeric_a/b-barrel"/>
</dbReference>
<sequence length="88" mass="9988">MIVRMWEATVVPGQYDAAVEWVRHDLVKRALFTAGCMAAEILVHEGTPESVVLLTRWDVAPVFEEGPPDDLFVRARAQHFQTLRPEIT</sequence>
<evidence type="ECO:0000313" key="1">
    <source>
        <dbReference type="EMBL" id="MFC6237225.1"/>
    </source>
</evidence>
<dbReference type="Proteomes" id="UP001596138">
    <property type="component" value="Unassembled WGS sequence"/>
</dbReference>
<reference evidence="2" key="1">
    <citation type="journal article" date="2019" name="Int. J. Syst. Evol. Microbiol.">
        <title>The Global Catalogue of Microorganisms (GCM) 10K type strain sequencing project: providing services to taxonomists for standard genome sequencing and annotation.</title>
        <authorList>
            <consortium name="The Broad Institute Genomics Platform"/>
            <consortium name="The Broad Institute Genome Sequencing Center for Infectious Disease"/>
            <person name="Wu L."/>
            <person name="Ma J."/>
        </authorList>
    </citation>
    <scope>NUCLEOTIDE SEQUENCE [LARGE SCALE GENOMIC DNA]</scope>
    <source>
        <strain evidence="2">CGMCC 4.7317</strain>
    </source>
</reference>
<name>A0ABW1SZ52_9ACTN</name>
<keyword evidence="2" id="KW-1185">Reference proteome</keyword>
<dbReference type="RefSeq" id="WP_386764345.1">
    <property type="nucleotide sequence ID" value="NZ_JBHSTI010000008.1"/>
</dbReference>
<evidence type="ECO:0000313" key="2">
    <source>
        <dbReference type="Proteomes" id="UP001596138"/>
    </source>
</evidence>
<dbReference type="SUPFAM" id="SSF54909">
    <property type="entry name" value="Dimeric alpha+beta barrel"/>
    <property type="match status" value="1"/>
</dbReference>
<comment type="caution">
    <text evidence="1">The sequence shown here is derived from an EMBL/GenBank/DDBJ whole genome shotgun (WGS) entry which is preliminary data.</text>
</comment>
<dbReference type="EMBL" id="JBHSTI010000008">
    <property type="protein sequence ID" value="MFC6237225.1"/>
    <property type="molecule type" value="Genomic_DNA"/>
</dbReference>
<protein>
    <recommendedName>
        <fullName evidence="3">ABM domain-containing protein</fullName>
    </recommendedName>
</protein>